<dbReference type="UniPathway" id="UPA00070">
    <property type="reaction ID" value="UER00946"/>
</dbReference>
<dbReference type="SUPFAM" id="SSF51395">
    <property type="entry name" value="FMN-linked oxidoreductases"/>
    <property type="match status" value="1"/>
</dbReference>
<evidence type="ECO:0000256" key="8">
    <source>
        <dbReference type="ARBA" id="ARBA00022630"/>
    </source>
</evidence>
<comment type="catalytic activity">
    <reaction evidence="13">
        <text>(S)-dihydroorotate + a quinone = orotate + a quinol</text>
        <dbReference type="Rhea" id="RHEA:30187"/>
        <dbReference type="ChEBI" id="CHEBI:24646"/>
        <dbReference type="ChEBI" id="CHEBI:30839"/>
        <dbReference type="ChEBI" id="CHEBI:30864"/>
        <dbReference type="ChEBI" id="CHEBI:132124"/>
        <dbReference type="EC" id="1.3.5.2"/>
    </reaction>
</comment>
<dbReference type="InterPro" id="IPR005720">
    <property type="entry name" value="Dihydroorotate_DH_cat"/>
</dbReference>
<keyword evidence="12" id="KW-0472">Membrane</keyword>
<keyword evidence="8" id="KW-0285">Flavoprotein</keyword>
<dbReference type="NCBIfam" id="NF003652">
    <property type="entry name" value="PRK05286.2-5"/>
    <property type="match status" value="1"/>
</dbReference>
<dbReference type="GO" id="GO:0106430">
    <property type="term" value="F:dihydroorotate dehydrogenase (quinone) activity"/>
    <property type="evidence" value="ECO:0007669"/>
    <property type="project" value="UniProtKB-EC"/>
</dbReference>
<dbReference type="EMBL" id="PCTA01000003">
    <property type="protein sequence ID" value="PIP62183.1"/>
    <property type="molecule type" value="Genomic_DNA"/>
</dbReference>
<evidence type="ECO:0000256" key="5">
    <source>
        <dbReference type="ARBA" id="ARBA00005359"/>
    </source>
</evidence>
<evidence type="ECO:0000256" key="4">
    <source>
        <dbReference type="ARBA" id="ARBA00005161"/>
    </source>
</evidence>
<evidence type="ECO:0000256" key="12">
    <source>
        <dbReference type="ARBA" id="ARBA00023136"/>
    </source>
</evidence>
<evidence type="ECO:0000256" key="6">
    <source>
        <dbReference type="ARBA" id="ARBA00012791"/>
    </source>
</evidence>
<comment type="similarity">
    <text evidence="5">Belongs to the dihydroorotate dehydrogenase family. Type 2 subfamily.</text>
</comment>
<dbReference type="AlphaFoldDB" id="A0A2H0BWW2"/>
<dbReference type="GO" id="GO:0006207">
    <property type="term" value="P:'de novo' pyrimidine nucleobase biosynthetic process"/>
    <property type="evidence" value="ECO:0007669"/>
    <property type="project" value="UniProtKB-UniRule"/>
</dbReference>
<keyword evidence="10" id="KW-0665">Pyrimidine biosynthesis</keyword>
<dbReference type="PROSITE" id="PS00912">
    <property type="entry name" value="DHODEHASE_2"/>
    <property type="match status" value="1"/>
</dbReference>
<proteinExistence type="inferred from homology"/>
<evidence type="ECO:0000256" key="9">
    <source>
        <dbReference type="ARBA" id="ARBA00022643"/>
    </source>
</evidence>
<dbReference type="GO" id="GO:0016020">
    <property type="term" value="C:membrane"/>
    <property type="evidence" value="ECO:0007669"/>
    <property type="project" value="UniProtKB-SubCell"/>
</dbReference>
<dbReference type="GO" id="GO:0044205">
    <property type="term" value="P:'de novo' UMP biosynthetic process"/>
    <property type="evidence" value="ECO:0007669"/>
    <property type="project" value="UniProtKB-UniPathway"/>
</dbReference>
<dbReference type="InterPro" id="IPR001295">
    <property type="entry name" value="Dihydroorotate_DH_CS"/>
</dbReference>
<protein>
    <recommendedName>
        <fullName evidence="7 14">Dihydroorotate dehydrogenase (quinone)</fullName>
        <ecNumber evidence="6 14">1.3.5.2</ecNumber>
    </recommendedName>
</protein>
<dbReference type="NCBIfam" id="TIGR01036">
    <property type="entry name" value="pyrD_sub2"/>
    <property type="match status" value="1"/>
</dbReference>
<accession>A0A2H0BWW2</accession>
<comment type="cofactor">
    <cofactor evidence="1">
        <name>FMN</name>
        <dbReference type="ChEBI" id="CHEBI:58210"/>
    </cofactor>
</comment>
<dbReference type="PANTHER" id="PTHR48109:SF4">
    <property type="entry name" value="DIHYDROOROTATE DEHYDROGENASE (QUINONE), MITOCHONDRIAL"/>
    <property type="match status" value="1"/>
</dbReference>
<evidence type="ECO:0000256" key="1">
    <source>
        <dbReference type="ARBA" id="ARBA00001917"/>
    </source>
</evidence>
<comment type="subcellular location">
    <subcellularLocation>
        <location evidence="3">Membrane</location>
    </subcellularLocation>
</comment>
<keyword evidence="11" id="KW-0560">Oxidoreductase</keyword>
<evidence type="ECO:0000313" key="17">
    <source>
        <dbReference type="Proteomes" id="UP000231246"/>
    </source>
</evidence>
<dbReference type="Gene3D" id="3.20.20.70">
    <property type="entry name" value="Aldolase class I"/>
    <property type="match status" value="1"/>
</dbReference>
<evidence type="ECO:0000256" key="13">
    <source>
        <dbReference type="ARBA" id="ARBA00048639"/>
    </source>
</evidence>
<dbReference type="InterPro" id="IPR050074">
    <property type="entry name" value="DHO_dehydrogenase"/>
</dbReference>
<evidence type="ECO:0000256" key="7">
    <source>
        <dbReference type="ARBA" id="ARBA00018366"/>
    </source>
</evidence>
<comment type="function">
    <text evidence="2">Catalyzes the conversion of dihydroorotate to orotate with quinone as electron acceptor.</text>
</comment>
<evidence type="ECO:0000259" key="15">
    <source>
        <dbReference type="Pfam" id="PF01180"/>
    </source>
</evidence>
<evidence type="ECO:0000256" key="2">
    <source>
        <dbReference type="ARBA" id="ARBA00003125"/>
    </source>
</evidence>
<name>A0A2H0BWW2_9BACT</name>
<dbReference type="Pfam" id="PF01180">
    <property type="entry name" value="DHO_dh"/>
    <property type="match status" value="1"/>
</dbReference>
<dbReference type="PANTHER" id="PTHR48109">
    <property type="entry name" value="DIHYDROOROTATE DEHYDROGENASE (QUINONE), MITOCHONDRIAL-RELATED"/>
    <property type="match status" value="1"/>
</dbReference>
<evidence type="ECO:0000256" key="10">
    <source>
        <dbReference type="ARBA" id="ARBA00022975"/>
    </source>
</evidence>
<evidence type="ECO:0000256" key="14">
    <source>
        <dbReference type="NCBIfam" id="TIGR01036"/>
    </source>
</evidence>
<dbReference type="Proteomes" id="UP000231246">
    <property type="component" value="Unassembled WGS sequence"/>
</dbReference>
<evidence type="ECO:0000256" key="11">
    <source>
        <dbReference type="ARBA" id="ARBA00023002"/>
    </source>
</evidence>
<dbReference type="CDD" id="cd04738">
    <property type="entry name" value="DHOD_2_like"/>
    <property type="match status" value="1"/>
</dbReference>
<dbReference type="EC" id="1.3.5.2" evidence="6 14"/>
<comment type="pathway">
    <text evidence="4">Pyrimidine metabolism; UMP biosynthesis via de novo pathway; orotate from (S)-dihydroorotate (quinone route): step 1/1.</text>
</comment>
<reference evidence="16 17" key="1">
    <citation type="submission" date="2017-09" db="EMBL/GenBank/DDBJ databases">
        <title>Depth-based differentiation of microbial function through sediment-hosted aquifers and enrichment of novel symbionts in the deep terrestrial subsurface.</title>
        <authorList>
            <person name="Probst A.J."/>
            <person name="Ladd B."/>
            <person name="Jarett J.K."/>
            <person name="Geller-Mcgrath D.E."/>
            <person name="Sieber C.M."/>
            <person name="Emerson J.B."/>
            <person name="Anantharaman K."/>
            <person name="Thomas B.C."/>
            <person name="Malmstrom R."/>
            <person name="Stieglmeier M."/>
            <person name="Klingl A."/>
            <person name="Woyke T."/>
            <person name="Ryan C.M."/>
            <person name="Banfield J.F."/>
        </authorList>
    </citation>
    <scope>NUCLEOTIDE SEQUENCE [LARGE SCALE GENOMIC DNA]</scope>
    <source>
        <strain evidence="16">CG22_combo_CG10-13_8_21_14_all_38_20</strain>
    </source>
</reference>
<dbReference type="InterPro" id="IPR005719">
    <property type="entry name" value="Dihydroorotate_DH_2"/>
</dbReference>
<keyword evidence="9" id="KW-0288">FMN</keyword>
<comment type="caution">
    <text evidence="16">The sequence shown here is derived from an EMBL/GenBank/DDBJ whole genome shotgun (WGS) entry which is preliminary data.</text>
</comment>
<gene>
    <name evidence="16" type="ORF">COW99_00670</name>
</gene>
<organism evidence="16 17">
    <name type="scientific">Candidatus Roizmanbacteria bacterium CG22_combo_CG10-13_8_21_14_all_38_20</name>
    <dbReference type="NCBI Taxonomy" id="1974862"/>
    <lineage>
        <taxon>Bacteria</taxon>
        <taxon>Candidatus Roizmaniibacteriota</taxon>
    </lineage>
</organism>
<dbReference type="InterPro" id="IPR013785">
    <property type="entry name" value="Aldolase_TIM"/>
</dbReference>
<evidence type="ECO:0000313" key="16">
    <source>
        <dbReference type="EMBL" id="PIP62183.1"/>
    </source>
</evidence>
<sequence>MYYLNVVVYMQLRNIIIGFVYRSFIKPVFFKLDPEDVHDQLIKVGQLLGKFSLTRSITNLLFSYSNPKLSQIILGIYFSNPVGLAAGFDKDAQLTQILPSVGFGFAEVGSITGESCDGNPKPRLWRLPNSKALVVYYGLKNKGCQILSAKLKNMRFKIPIGISVAKTNNKKTVSTKAGVKDYAKALSVFVNIGSYITVNISCPNVYGGEPFTDAKRLRLLLAELDKIKVNKPVFVKLSPDLAKKEIDELLKVVANHRVNGLVISNLTKVRNNPNIKDANIPDKGGMSGKVVKDLSDELIKYVYNKTKGKLVIIGCGGVFTAEDAYKKIKAGASLIQLITGMIYQGPQVISEINQGLVELLEKDGYDSISEAIGENSNYPEVST</sequence>
<feature type="domain" description="Dihydroorotate dehydrogenase catalytic" evidence="15">
    <location>
        <begin position="69"/>
        <end position="360"/>
    </location>
</feature>
<dbReference type="GO" id="GO:0005737">
    <property type="term" value="C:cytoplasm"/>
    <property type="evidence" value="ECO:0007669"/>
    <property type="project" value="InterPro"/>
</dbReference>
<evidence type="ECO:0000256" key="3">
    <source>
        <dbReference type="ARBA" id="ARBA00004370"/>
    </source>
</evidence>